<dbReference type="AlphaFoldDB" id="A0A0K2TFL2"/>
<dbReference type="EMBL" id="HACA01007289">
    <property type="protein sequence ID" value="CDW24650.1"/>
    <property type="molecule type" value="Transcribed_RNA"/>
</dbReference>
<feature type="non-terminal residue" evidence="1">
    <location>
        <position position="1"/>
    </location>
</feature>
<dbReference type="EMBL" id="HACA01007291">
    <property type="protein sequence ID" value="CDW24652.1"/>
    <property type="molecule type" value="Transcribed_RNA"/>
</dbReference>
<accession>A0A0K2TFL2</accession>
<evidence type="ECO:0000313" key="1">
    <source>
        <dbReference type="EMBL" id="CDW24650.1"/>
    </source>
</evidence>
<proteinExistence type="predicted"/>
<name>A0A0K2TFL2_LEPSM</name>
<reference evidence="1" key="1">
    <citation type="submission" date="2014-05" db="EMBL/GenBank/DDBJ databases">
        <authorList>
            <person name="Chronopoulou M."/>
        </authorList>
    </citation>
    <scope>NUCLEOTIDE SEQUENCE</scope>
    <source>
        <tissue evidence="1">Whole organism</tissue>
    </source>
</reference>
<protein>
    <submittedName>
        <fullName evidence="1">Uncharacterized protein</fullName>
    </submittedName>
</protein>
<organism evidence="1">
    <name type="scientific">Lepeophtheirus salmonis</name>
    <name type="common">Salmon louse</name>
    <name type="synonym">Caligus salmonis</name>
    <dbReference type="NCBI Taxonomy" id="72036"/>
    <lineage>
        <taxon>Eukaryota</taxon>
        <taxon>Metazoa</taxon>
        <taxon>Ecdysozoa</taxon>
        <taxon>Arthropoda</taxon>
        <taxon>Crustacea</taxon>
        <taxon>Multicrustacea</taxon>
        <taxon>Hexanauplia</taxon>
        <taxon>Copepoda</taxon>
        <taxon>Siphonostomatoida</taxon>
        <taxon>Caligidae</taxon>
        <taxon>Lepeophtheirus</taxon>
    </lineage>
</organism>
<sequence>THQYPNVHLIPKLALLHLLGGARRLPFQEPGLLASRNTLLVSRGKEGRTCGRALR</sequence>